<evidence type="ECO:0000256" key="1">
    <source>
        <dbReference type="SAM" id="Phobius"/>
    </source>
</evidence>
<keyword evidence="1" id="KW-1133">Transmembrane helix</keyword>
<dbReference type="AlphaFoldDB" id="A0A939KMC8"/>
<keyword evidence="1" id="KW-0472">Membrane</keyword>
<organism evidence="2 3">
    <name type="scientific">Acetobacter garciniae</name>
    <dbReference type="NCBI Taxonomy" id="2817435"/>
    <lineage>
        <taxon>Bacteria</taxon>
        <taxon>Pseudomonadati</taxon>
        <taxon>Pseudomonadota</taxon>
        <taxon>Alphaproteobacteria</taxon>
        <taxon>Acetobacterales</taxon>
        <taxon>Acetobacteraceae</taxon>
        <taxon>Acetobacter</taxon>
    </lineage>
</organism>
<name>A0A939KMC8_9PROT</name>
<dbReference type="EMBL" id="JAFVMH010000003">
    <property type="protein sequence ID" value="MBO1325178.1"/>
    <property type="molecule type" value="Genomic_DNA"/>
</dbReference>
<dbReference type="RefSeq" id="WP_207845838.1">
    <property type="nucleotide sequence ID" value="NZ_JAFVMH010000003.1"/>
</dbReference>
<evidence type="ECO:0000313" key="3">
    <source>
        <dbReference type="Proteomes" id="UP000664073"/>
    </source>
</evidence>
<accession>A0A939KMC8</accession>
<comment type="caution">
    <text evidence="2">The sequence shown here is derived from an EMBL/GenBank/DDBJ whole genome shotgun (WGS) entry which is preliminary data.</text>
</comment>
<sequence length="104" mass="11058">MTGAVWLAAAMAQTACLLWAATLAWPRQKLGTAPPSPSHRHALRAGAALAAGLALWASLMWRPDSGWPLWIMLLSTCSLLTAVGLAILPGPRQAKPAIRRQGRL</sequence>
<feature type="transmembrane region" description="Helical" evidence="1">
    <location>
        <begin position="67"/>
        <end position="90"/>
    </location>
</feature>
<feature type="transmembrane region" description="Helical" evidence="1">
    <location>
        <begin position="6"/>
        <end position="25"/>
    </location>
</feature>
<feature type="transmembrane region" description="Helical" evidence="1">
    <location>
        <begin position="45"/>
        <end position="61"/>
    </location>
</feature>
<proteinExistence type="predicted"/>
<protein>
    <recommendedName>
        <fullName evidence="4">DUF3325 domain-containing protein</fullName>
    </recommendedName>
</protein>
<keyword evidence="1" id="KW-0812">Transmembrane</keyword>
<dbReference type="Proteomes" id="UP000664073">
    <property type="component" value="Unassembled WGS sequence"/>
</dbReference>
<gene>
    <name evidence="2" type="ORF">J2D77_08450</name>
</gene>
<reference evidence="2" key="1">
    <citation type="submission" date="2021-03" db="EMBL/GenBank/DDBJ databases">
        <title>The complete genome sequence of Acetobacter sp. TBRC 12339.</title>
        <authorList>
            <person name="Charoenyingcharoen P."/>
            <person name="Yukphan P."/>
        </authorList>
    </citation>
    <scope>NUCLEOTIDE SEQUENCE</scope>
    <source>
        <strain evidence="2">TBRC 12339</strain>
    </source>
</reference>
<evidence type="ECO:0008006" key="4">
    <source>
        <dbReference type="Google" id="ProtNLM"/>
    </source>
</evidence>
<keyword evidence="3" id="KW-1185">Reference proteome</keyword>
<evidence type="ECO:0000313" key="2">
    <source>
        <dbReference type="EMBL" id="MBO1325178.1"/>
    </source>
</evidence>